<evidence type="ECO:0000313" key="10">
    <source>
        <dbReference type="EMBL" id="CDH20112.1"/>
    </source>
</evidence>
<comment type="cofactor">
    <cofactor evidence="7">
        <name>Zn(2+)</name>
        <dbReference type="ChEBI" id="CHEBI:29105"/>
    </cofactor>
    <text evidence="7">Binds 1 zinc ion per subunit.</text>
</comment>
<keyword evidence="8" id="KW-0408">Iron</keyword>
<evidence type="ECO:0000256" key="9">
    <source>
        <dbReference type="SAM" id="Phobius"/>
    </source>
</evidence>
<feature type="binding site" evidence="7">
    <location>
        <position position="230"/>
    </location>
    <ligand>
        <name>Zn(2+)</name>
        <dbReference type="ChEBI" id="CHEBI:29105"/>
    </ligand>
</feature>
<feature type="binding site" evidence="7">
    <location>
        <position position="233"/>
    </location>
    <ligand>
        <name>Zn(2+)</name>
        <dbReference type="ChEBI" id="CHEBI:29105"/>
    </ligand>
</feature>
<dbReference type="GO" id="GO:0005829">
    <property type="term" value="C:cytosol"/>
    <property type="evidence" value="ECO:0007669"/>
    <property type="project" value="TreeGrafter"/>
</dbReference>
<dbReference type="InterPro" id="IPR043135">
    <property type="entry name" value="Fur_C"/>
</dbReference>
<keyword evidence="4" id="KW-0805">Transcription regulation</keyword>
<dbReference type="EMBL" id="CBSY010000163">
    <property type="protein sequence ID" value="CDH20112.1"/>
    <property type="molecule type" value="Genomic_DNA"/>
</dbReference>
<keyword evidence="5" id="KW-0238">DNA-binding</keyword>
<reference evidence="10" key="1">
    <citation type="submission" date="2013-07" db="EMBL/GenBank/DDBJ databases">
        <title>Sub-species coevolution in mutualistic symbiosis.</title>
        <authorList>
            <person name="Murfin K."/>
            <person name="Klassen J."/>
            <person name="Lee M."/>
            <person name="Forst S."/>
            <person name="Stock P."/>
            <person name="Goodrich-Blair H."/>
        </authorList>
    </citation>
    <scope>NUCLEOTIDE SEQUENCE [LARGE SCALE GENOMIC DNA]</scope>
    <source>
        <strain evidence="10">Kraussei Quebec</strain>
    </source>
</reference>
<dbReference type="SUPFAM" id="SSF46785">
    <property type="entry name" value="Winged helix' DNA-binding domain"/>
    <property type="match status" value="1"/>
</dbReference>
<dbReference type="InterPro" id="IPR002481">
    <property type="entry name" value="FUR"/>
</dbReference>
<protein>
    <submittedName>
        <fullName evidence="10">Transcriptional repressor of Zn transport system (Fur family) (Modular protein)</fullName>
    </submittedName>
</protein>
<dbReference type="GO" id="GO:0003700">
    <property type="term" value="F:DNA-binding transcription factor activity"/>
    <property type="evidence" value="ECO:0007669"/>
    <property type="project" value="InterPro"/>
</dbReference>
<organism evidence="10 11">
    <name type="scientific">Xenorhabdus bovienii str. kraussei Quebec</name>
    <dbReference type="NCBI Taxonomy" id="1398203"/>
    <lineage>
        <taxon>Bacteria</taxon>
        <taxon>Pseudomonadati</taxon>
        <taxon>Pseudomonadota</taxon>
        <taxon>Gammaproteobacteria</taxon>
        <taxon>Enterobacterales</taxon>
        <taxon>Morganellaceae</taxon>
        <taxon>Xenorhabdus</taxon>
    </lineage>
</organism>
<keyword evidence="7" id="KW-0479">Metal-binding</keyword>
<accession>A0A077PHG6</accession>
<comment type="cofactor">
    <cofactor evidence="8">
        <name>Mn(2+)</name>
        <dbReference type="ChEBI" id="CHEBI:29035"/>
    </cofactor>
    <cofactor evidence="8">
        <name>Fe(2+)</name>
        <dbReference type="ChEBI" id="CHEBI:29033"/>
    </cofactor>
    <text evidence="8">Binds 1 Mn(2+) or Fe(2+) ion per subunit.</text>
</comment>
<dbReference type="FunFam" id="1.10.10.10:FF:000137">
    <property type="entry name" value="Zinc uptake transcriptional repressor"/>
    <property type="match status" value="1"/>
</dbReference>
<dbReference type="GO" id="GO:0045892">
    <property type="term" value="P:negative regulation of DNA-templated transcription"/>
    <property type="evidence" value="ECO:0007669"/>
    <property type="project" value="TreeGrafter"/>
</dbReference>
<keyword evidence="3 7" id="KW-0862">Zinc</keyword>
<feature type="transmembrane region" description="Helical" evidence="9">
    <location>
        <begin position="12"/>
        <end position="30"/>
    </location>
</feature>
<dbReference type="PANTHER" id="PTHR33202">
    <property type="entry name" value="ZINC UPTAKE REGULATION PROTEIN"/>
    <property type="match status" value="1"/>
</dbReference>
<dbReference type="AlphaFoldDB" id="A0A077PHG6"/>
<evidence type="ECO:0000256" key="7">
    <source>
        <dbReference type="PIRSR" id="PIRSR602481-1"/>
    </source>
</evidence>
<keyword evidence="6" id="KW-0804">Transcription</keyword>
<dbReference type="PANTHER" id="PTHR33202:SF6">
    <property type="entry name" value="ZINC UPTAKE REGULATION PROTEIN"/>
    <property type="match status" value="1"/>
</dbReference>
<dbReference type="Pfam" id="PF01475">
    <property type="entry name" value="FUR"/>
    <property type="match status" value="1"/>
</dbReference>
<evidence type="ECO:0000256" key="5">
    <source>
        <dbReference type="ARBA" id="ARBA00023125"/>
    </source>
</evidence>
<evidence type="ECO:0000256" key="2">
    <source>
        <dbReference type="ARBA" id="ARBA00022491"/>
    </source>
</evidence>
<gene>
    <name evidence="10" type="ORF">XBKQ1_2450015</name>
</gene>
<dbReference type="InterPro" id="IPR036390">
    <property type="entry name" value="WH_DNA-bd_sf"/>
</dbReference>
<sequence>MPFFYRQRIKILFSAYSIVLIYRLIFIFILNSHSPVNKVLRNNRIVSHLFTDAFNHQRRNRLPGFHFQTKKHDNITTIGIMLGVKGVMKTINPKKLLTQAKTICLSRGVRLTPQRLEILRLISTQPGAISAYDLLDLLREVEPQAKPPTVYRGLEFLLEQGFVHKIESTNSYVICHHFEEPSHTSAMFICENCGSVTERDAKDIESAIQQLAQGVGFHLRHSVIEVHGLCSPCHKIDSCTERATCQHNHKTEENKKK</sequence>
<keyword evidence="11" id="KW-1185">Reference proteome</keyword>
<dbReference type="Proteomes" id="UP000028500">
    <property type="component" value="Unassembled WGS sequence"/>
</dbReference>
<dbReference type="HOGENOM" id="CLU_096072_2_1_6"/>
<dbReference type="InterPro" id="IPR036388">
    <property type="entry name" value="WH-like_DNA-bd_sf"/>
</dbReference>
<feature type="binding site" evidence="7">
    <location>
        <position position="193"/>
    </location>
    <ligand>
        <name>Zn(2+)</name>
        <dbReference type="ChEBI" id="CHEBI:29105"/>
    </ligand>
</feature>
<evidence type="ECO:0000256" key="1">
    <source>
        <dbReference type="ARBA" id="ARBA00007957"/>
    </source>
</evidence>
<evidence type="ECO:0000256" key="8">
    <source>
        <dbReference type="PIRSR" id="PIRSR602481-2"/>
    </source>
</evidence>
<name>A0A077PHG6_XENBV</name>
<dbReference type="GO" id="GO:1900376">
    <property type="term" value="P:regulation of secondary metabolite biosynthetic process"/>
    <property type="evidence" value="ECO:0007669"/>
    <property type="project" value="TreeGrafter"/>
</dbReference>
<evidence type="ECO:0000256" key="6">
    <source>
        <dbReference type="ARBA" id="ARBA00023163"/>
    </source>
</evidence>
<dbReference type="CDD" id="cd07153">
    <property type="entry name" value="Fur_like"/>
    <property type="match status" value="1"/>
</dbReference>
<evidence type="ECO:0000256" key="3">
    <source>
        <dbReference type="ARBA" id="ARBA00022833"/>
    </source>
</evidence>
<dbReference type="Gene3D" id="1.10.10.10">
    <property type="entry name" value="Winged helix-like DNA-binding domain superfamily/Winged helix DNA-binding domain"/>
    <property type="match status" value="1"/>
</dbReference>
<feature type="binding site" evidence="7">
    <location>
        <position position="190"/>
    </location>
    <ligand>
        <name>Zn(2+)</name>
        <dbReference type="ChEBI" id="CHEBI:29105"/>
    </ligand>
</feature>
<proteinExistence type="inferred from homology"/>
<keyword evidence="9" id="KW-1133">Transmembrane helix</keyword>
<keyword evidence="2" id="KW-0678">Repressor</keyword>
<dbReference type="GO" id="GO:0008270">
    <property type="term" value="F:zinc ion binding"/>
    <property type="evidence" value="ECO:0007669"/>
    <property type="project" value="TreeGrafter"/>
</dbReference>
<feature type="binding site" evidence="8">
    <location>
        <position position="205"/>
    </location>
    <ligand>
        <name>Fe cation</name>
        <dbReference type="ChEBI" id="CHEBI:24875"/>
    </ligand>
</feature>
<keyword evidence="9" id="KW-0812">Transmembrane</keyword>
<dbReference type="NCBIfam" id="NF008646">
    <property type="entry name" value="PRK11639.1"/>
    <property type="match status" value="1"/>
</dbReference>
<dbReference type="Gene3D" id="3.30.1490.190">
    <property type="match status" value="1"/>
</dbReference>
<dbReference type="GO" id="GO:0000976">
    <property type="term" value="F:transcription cis-regulatory region binding"/>
    <property type="evidence" value="ECO:0007669"/>
    <property type="project" value="TreeGrafter"/>
</dbReference>
<evidence type="ECO:0000256" key="4">
    <source>
        <dbReference type="ARBA" id="ARBA00023015"/>
    </source>
</evidence>
<keyword evidence="9" id="KW-0472">Membrane</keyword>
<comment type="caution">
    <text evidence="10">The sequence shown here is derived from an EMBL/GenBank/DDBJ whole genome shotgun (WGS) entry which is preliminary data.</text>
</comment>
<evidence type="ECO:0000313" key="11">
    <source>
        <dbReference type="Proteomes" id="UP000028500"/>
    </source>
</evidence>
<comment type="similarity">
    <text evidence="1">Belongs to the Fur family.</text>
</comment>